<evidence type="ECO:0000313" key="9">
    <source>
        <dbReference type="Proteomes" id="UP001604335"/>
    </source>
</evidence>
<dbReference type="Pfam" id="PF09335">
    <property type="entry name" value="VTT_dom"/>
    <property type="match status" value="1"/>
</dbReference>
<evidence type="ECO:0000256" key="6">
    <source>
        <dbReference type="RuleBase" id="RU366058"/>
    </source>
</evidence>
<feature type="transmembrane region" description="Helical" evidence="6">
    <location>
        <begin position="127"/>
        <end position="146"/>
    </location>
</feature>
<keyword evidence="2 6" id="KW-1003">Cell membrane</keyword>
<evidence type="ECO:0000256" key="4">
    <source>
        <dbReference type="ARBA" id="ARBA00022989"/>
    </source>
</evidence>
<evidence type="ECO:0000256" key="3">
    <source>
        <dbReference type="ARBA" id="ARBA00022692"/>
    </source>
</evidence>
<dbReference type="PANTHER" id="PTHR12677:SF59">
    <property type="entry name" value="GOLGI APPARATUS MEMBRANE PROTEIN TVP38-RELATED"/>
    <property type="match status" value="1"/>
</dbReference>
<dbReference type="PANTHER" id="PTHR12677">
    <property type="entry name" value="GOLGI APPARATUS MEMBRANE PROTEIN TVP38-RELATED"/>
    <property type="match status" value="1"/>
</dbReference>
<gene>
    <name evidence="8" type="ORF">VPK24_10435</name>
</gene>
<dbReference type="InterPro" id="IPR015414">
    <property type="entry name" value="TMEM64"/>
</dbReference>
<sequence length="220" mass="24372">MKPPKKRWIVLLLFFCLGAIGAMFYSLGMIDVERLRTQIGNTGWLAPLVYMVVYLAVTMLMLPSTALNLLGGALFGSIWGTIWTSLAAILAAIASFYLSRWLARPAFERRLADRWQEMDQEIRRHGFAYMFAVRLLPILPYGLANYTAGLTSVRFRDYLIATVAGTGPGVFLFVQLGSSGTDAMSRGQFLPLSLTLGAIGLLIIGATWYSHRLARLAGRE</sequence>
<protein>
    <recommendedName>
        <fullName evidence="6">TVP38/TMEM64 family membrane protein</fullName>
    </recommendedName>
</protein>
<organism evidence="8 9">
    <name type="scientific">Limnothrix redekei LRLZ20PSL1</name>
    <dbReference type="NCBI Taxonomy" id="3112953"/>
    <lineage>
        <taxon>Bacteria</taxon>
        <taxon>Bacillati</taxon>
        <taxon>Cyanobacteriota</taxon>
        <taxon>Cyanophyceae</taxon>
        <taxon>Pseudanabaenales</taxon>
        <taxon>Pseudanabaenaceae</taxon>
        <taxon>Limnothrix</taxon>
    </lineage>
</organism>
<keyword evidence="5 6" id="KW-0472">Membrane</keyword>
<comment type="caution">
    <text evidence="8">The sequence shown here is derived from an EMBL/GenBank/DDBJ whole genome shotgun (WGS) entry which is preliminary data.</text>
</comment>
<evidence type="ECO:0000256" key="1">
    <source>
        <dbReference type="ARBA" id="ARBA00004651"/>
    </source>
</evidence>
<proteinExistence type="inferred from homology"/>
<feature type="transmembrane region" description="Helical" evidence="6">
    <location>
        <begin position="189"/>
        <end position="209"/>
    </location>
</feature>
<feature type="transmembrane region" description="Helical" evidence="6">
    <location>
        <begin position="158"/>
        <end position="177"/>
    </location>
</feature>
<feature type="transmembrane region" description="Helical" evidence="6">
    <location>
        <begin position="44"/>
        <end position="62"/>
    </location>
</feature>
<dbReference type="EMBL" id="JAZAQF010000059">
    <property type="protein sequence ID" value="MFG3818052.1"/>
    <property type="molecule type" value="Genomic_DNA"/>
</dbReference>
<comment type="similarity">
    <text evidence="6">Belongs to the TVP38/TMEM64 family.</text>
</comment>
<keyword evidence="3 6" id="KW-0812">Transmembrane</keyword>
<feature type="transmembrane region" description="Helical" evidence="6">
    <location>
        <begin position="74"/>
        <end position="98"/>
    </location>
</feature>
<evidence type="ECO:0000313" key="8">
    <source>
        <dbReference type="EMBL" id="MFG3818052.1"/>
    </source>
</evidence>
<evidence type="ECO:0000256" key="5">
    <source>
        <dbReference type="ARBA" id="ARBA00023136"/>
    </source>
</evidence>
<name>A0ABW7CA62_9CYAN</name>
<evidence type="ECO:0000259" key="7">
    <source>
        <dbReference type="Pfam" id="PF09335"/>
    </source>
</evidence>
<feature type="domain" description="VTT" evidence="7">
    <location>
        <begin position="62"/>
        <end position="178"/>
    </location>
</feature>
<accession>A0ABW7CA62</accession>
<dbReference type="RefSeq" id="WP_393012931.1">
    <property type="nucleotide sequence ID" value="NZ_JAZAQF010000059.1"/>
</dbReference>
<dbReference type="Proteomes" id="UP001604335">
    <property type="component" value="Unassembled WGS sequence"/>
</dbReference>
<dbReference type="InterPro" id="IPR032816">
    <property type="entry name" value="VTT_dom"/>
</dbReference>
<reference evidence="9" key="1">
    <citation type="journal article" date="2024" name="Algal Res.">
        <title>Biochemical, toxicological and genomic investigation of a high-biomass producing Limnothrix strain isolated from Italian shallow drinking water reservoir.</title>
        <authorList>
            <person name="Simonazzi M."/>
            <person name="Shishido T.K."/>
            <person name="Delbaje E."/>
            <person name="Wahlsten M."/>
            <person name="Fewer D.P."/>
            <person name="Sivonen K."/>
            <person name="Pezzolesi L."/>
            <person name="Pistocchi R."/>
        </authorList>
    </citation>
    <scope>NUCLEOTIDE SEQUENCE [LARGE SCALE GENOMIC DNA]</scope>
    <source>
        <strain evidence="9">LRLZ20PSL1</strain>
    </source>
</reference>
<comment type="subcellular location">
    <subcellularLocation>
        <location evidence="1 6">Cell membrane</location>
        <topology evidence="1 6">Multi-pass membrane protein</topology>
    </subcellularLocation>
</comment>
<keyword evidence="9" id="KW-1185">Reference proteome</keyword>
<keyword evidence="4 6" id="KW-1133">Transmembrane helix</keyword>
<evidence type="ECO:0000256" key="2">
    <source>
        <dbReference type="ARBA" id="ARBA00022475"/>
    </source>
</evidence>